<organism evidence="1 2">
    <name type="scientific">Pseudomonas virus PBPA162</name>
    <dbReference type="NCBI Taxonomy" id="2588096"/>
    <lineage>
        <taxon>Viruses</taxon>
        <taxon>Duplodnaviria</taxon>
        <taxon>Heunggongvirae</taxon>
        <taxon>Uroviricota</taxon>
        <taxon>Caudoviricetes</taxon>
        <taxon>Queuovirinae</taxon>
        <taxon>Iggyvirus</taxon>
        <taxon>Iggyvirus PBPA162</taxon>
    </lineage>
</organism>
<accession>A0A4Y5TNN1</accession>
<protein>
    <submittedName>
        <fullName evidence="1">Uncharacterized protein</fullName>
    </submittedName>
</protein>
<dbReference type="Proteomes" id="UP000319293">
    <property type="component" value="Segment"/>
</dbReference>
<proteinExistence type="predicted"/>
<reference evidence="1 2" key="1">
    <citation type="submission" date="2019-04" db="EMBL/GenBank/DDBJ databases">
        <title>Complete genome sequence of a novel bacteriophage, PBPA162, infecting Pseudomonas aeruginosa.</title>
        <authorList>
            <person name="Myung H."/>
            <person name="Hong H."/>
            <person name="Cho J."/>
        </authorList>
    </citation>
    <scope>NUCLEOTIDE SEQUENCE [LARGE SCALE GENOMIC DNA]</scope>
</reference>
<evidence type="ECO:0000313" key="2">
    <source>
        <dbReference type="Proteomes" id="UP000319293"/>
    </source>
</evidence>
<dbReference type="RefSeq" id="YP_010671821.1">
    <property type="nucleotide sequence ID" value="NC_070971.1"/>
</dbReference>
<dbReference type="EMBL" id="MK816297">
    <property type="protein sequence ID" value="QDB70892.1"/>
    <property type="molecule type" value="Genomic_DNA"/>
</dbReference>
<dbReference type="KEGG" id="vg:77948077"/>
<sequence length="54" mass="6419">MNAALARLQNKRAWLLRDMLSSRWHGFSFAGHPWAKQVRALHDEAKCIREHHNR</sequence>
<evidence type="ECO:0000313" key="1">
    <source>
        <dbReference type="EMBL" id="QDB70892.1"/>
    </source>
</evidence>
<dbReference type="GeneID" id="77948077"/>
<name>A0A4Y5TNN1_9CAUD</name>
<keyword evidence="2" id="KW-1185">Reference proteome</keyword>